<dbReference type="PANTHER" id="PTHR31549">
    <property type="entry name" value="PROTEIN, PUTATIVE (DUF247)-RELATED-RELATED"/>
    <property type="match status" value="1"/>
</dbReference>
<proteinExistence type="predicted"/>
<dbReference type="OMA" id="YMSTSAM"/>
<organism evidence="1">
    <name type="scientific">Aegilops tauschii</name>
    <name type="common">Tausch's goatgrass</name>
    <name type="synonym">Aegilops squarrosa</name>
    <dbReference type="NCBI Taxonomy" id="37682"/>
    <lineage>
        <taxon>Eukaryota</taxon>
        <taxon>Viridiplantae</taxon>
        <taxon>Streptophyta</taxon>
        <taxon>Embryophyta</taxon>
        <taxon>Tracheophyta</taxon>
        <taxon>Spermatophyta</taxon>
        <taxon>Magnoliopsida</taxon>
        <taxon>Liliopsida</taxon>
        <taxon>Poales</taxon>
        <taxon>Poaceae</taxon>
        <taxon>BOP clade</taxon>
        <taxon>Pooideae</taxon>
        <taxon>Triticodae</taxon>
        <taxon>Triticeae</taxon>
        <taxon>Triticinae</taxon>
        <taxon>Aegilops</taxon>
    </lineage>
</organism>
<dbReference type="Pfam" id="PF03140">
    <property type="entry name" value="DUF247"/>
    <property type="match status" value="1"/>
</dbReference>
<protein>
    <submittedName>
        <fullName evidence="1">Uncharacterized protein</fullName>
    </submittedName>
</protein>
<dbReference type="ExpressionAtlas" id="M8C561">
    <property type="expression patterns" value="baseline"/>
</dbReference>
<accession>M8C561</accession>
<dbReference type="PANTHER" id="PTHR31549:SF244">
    <property type="entry name" value="OS08G0121500 PROTEIN"/>
    <property type="match status" value="1"/>
</dbReference>
<dbReference type="AlphaFoldDB" id="M8C561"/>
<dbReference type="InterPro" id="IPR004158">
    <property type="entry name" value="DUF247_pln"/>
</dbReference>
<reference evidence="1" key="1">
    <citation type="submission" date="2015-06" db="UniProtKB">
        <authorList>
            <consortium name="EnsemblPlants"/>
        </authorList>
    </citation>
    <scope>IDENTIFICATION</scope>
</reference>
<dbReference type="EnsemblPlants" id="EMT29394">
    <property type="protein sequence ID" value="EMT29394"/>
    <property type="gene ID" value="F775_15934"/>
</dbReference>
<evidence type="ECO:0000313" key="1">
    <source>
        <dbReference type="EnsemblPlants" id="EMT29394"/>
    </source>
</evidence>
<sequence>MDAATTETLIPIQELVRKTTERLESDFSRVRTKIHKFPPGLRFVSKHDRYIAPSFVALGPYHHGLPHLQEAEEVKHAAAHHFCLKSDHPVEEVYGKILTIAAEARGCYVDDAVTRFGDVEFAAMMFLDGCFLLQYMHGLVQHNDGSINAEFALFANRAVLSTGPCMLRDIFMLENQLPWLVLEALMTFTHVPVCQFVASMAFIFDAGSTLTRFPEDELRRYRPPHLLGFLRYYLIGNMPPTYPNYEFVKHLALASSAIELAEIGVQLTASNKRWFDMSIRKGYLAGELSLTQLFLNDYTASWLVNMAALEACTSTGWPSDGYTISSYISLLAMLMDKEEDVHELRAKHLVRSFFSNQEMLDLFKGLACHLRLGGRYFDILKKIDDYKRGRPVRIVVHKFLYKYFKNIVAVLSIAGVLVGVFKTILSLKQY</sequence>
<name>M8C561_AEGTA</name>